<evidence type="ECO:0000313" key="1">
    <source>
        <dbReference type="EMBL" id="KAI6655394.1"/>
    </source>
</evidence>
<organism evidence="1 2">
    <name type="scientific">Oopsacas minuta</name>
    <dbReference type="NCBI Taxonomy" id="111878"/>
    <lineage>
        <taxon>Eukaryota</taxon>
        <taxon>Metazoa</taxon>
        <taxon>Porifera</taxon>
        <taxon>Hexactinellida</taxon>
        <taxon>Hexasterophora</taxon>
        <taxon>Lyssacinosida</taxon>
        <taxon>Leucopsacidae</taxon>
        <taxon>Oopsacas</taxon>
    </lineage>
</organism>
<name>A0AAV7K2C7_9METZ</name>
<dbReference type="Proteomes" id="UP001165289">
    <property type="component" value="Unassembled WGS sequence"/>
</dbReference>
<comment type="caution">
    <text evidence="1">The sequence shown here is derived from an EMBL/GenBank/DDBJ whole genome shotgun (WGS) entry which is preliminary data.</text>
</comment>
<dbReference type="AlphaFoldDB" id="A0AAV7K2C7"/>
<proteinExistence type="predicted"/>
<protein>
    <submittedName>
        <fullName evidence="1">52 kDa repressor of the inhibitor of the protein kinase</fullName>
    </submittedName>
</protein>
<dbReference type="EMBL" id="JAKMXF010000199">
    <property type="protein sequence ID" value="KAI6655394.1"/>
    <property type="molecule type" value="Genomic_DNA"/>
</dbReference>
<reference evidence="1 2" key="1">
    <citation type="journal article" date="2023" name="BMC Biol.">
        <title>The compact genome of the sponge Oopsacas minuta (Hexactinellida) is lacking key metazoan core genes.</title>
        <authorList>
            <person name="Santini S."/>
            <person name="Schenkelaars Q."/>
            <person name="Jourda C."/>
            <person name="Duchesne M."/>
            <person name="Belahbib H."/>
            <person name="Rocher C."/>
            <person name="Selva M."/>
            <person name="Riesgo A."/>
            <person name="Vervoort M."/>
            <person name="Leys S.P."/>
            <person name="Kodjabachian L."/>
            <person name="Le Bivic A."/>
            <person name="Borchiellini C."/>
            <person name="Claverie J.M."/>
            <person name="Renard E."/>
        </authorList>
    </citation>
    <scope>NUCLEOTIDE SEQUENCE [LARGE SCALE GENOMIC DNA]</scope>
    <source>
        <strain evidence="1">SPO-2</strain>
    </source>
</reference>
<keyword evidence="2" id="KW-1185">Reference proteome</keyword>
<evidence type="ECO:0000313" key="2">
    <source>
        <dbReference type="Proteomes" id="UP001165289"/>
    </source>
</evidence>
<accession>A0AAV7K2C7</accession>
<sequence length="106" mass="12052">MRSRSTTEFQKQFTEATKISKLLFGNEFQLTTPRLTCGQAHRSNPPSATPEEYYRISLYNEFLSHLLAELELDEDSDVPEELTKAVKLFEGDLPHAGMFRIDTAPG</sequence>
<gene>
    <name evidence="1" type="ORF">LOD99_2229</name>
</gene>